<feature type="region of interest" description="Disordered" evidence="1">
    <location>
        <begin position="1"/>
        <end position="54"/>
    </location>
</feature>
<feature type="compositionally biased region" description="Basic and acidic residues" evidence="1">
    <location>
        <begin position="1"/>
        <end position="10"/>
    </location>
</feature>
<dbReference type="AlphaFoldDB" id="A0A1R3R6V7"/>
<sequence length="308" mass="34421">MSHPGSHYEAEDWPLPLSGSRRESTISSSTNSSSPSFGSSPPYPPPLSRTASSIGSQSRQASCFSLYDDICRLPLNSSVTISFVRSNKLFKLRYTYIDIRKDATGSLKCLELGGGPGQQTPLVHTFPHLEHPKLPHEPSLRISFMEEQTVHSAQTVFLTQISYTFEEWKDCVLFQELILGSRLVFIAGIAEAKSKGRGEECISQNLRILRGHNGKQVLLFFANTQRKELKRYVSIPVTCIGSFNPGKKAGKPVVLQLQPNFDILSQMKTLTIQFLDDSGMSCACILIDPFLTRIDRKQFCQFLTEHTT</sequence>
<dbReference type="Proteomes" id="UP000188318">
    <property type="component" value="Unassembled WGS sequence"/>
</dbReference>
<feature type="compositionally biased region" description="Low complexity" evidence="1">
    <location>
        <begin position="25"/>
        <end position="40"/>
    </location>
</feature>
<protein>
    <submittedName>
        <fullName evidence="2">Uncharacterized protein</fullName>
    </submittedName>
</protein>
<evidence type="ECO:0000313" key="2">
    <source>
        <dbReference type="EMBL" id="OOF90222.1"/>
    </source>
</evidence>
<organism evidence="2 3">
    <name type="scientific">Aspergillus carbonarius (strain ITEM 5010)</name>
    <dbReference type="NCBI Taxonomy" id="602072"/>
    <lineage>
        <taxon>Eukaryota</taxon>
        <taxon>Fungi</taxon>
        <taxon>Dikarya</taxon>
        <taxon>Ascomycota</taxon>
        <taxon>Pezizomycotina</taxon>
        <taxon>Eurotiomycetes</taxon>
        <taxon>Eurotiomycetidae</taxon>
        <taxon>Eurotiales</taxon>
        <taxon>Aspergillaceae</taxon>
        <taxon>Aspergillus</taxon>
        <taxon>Aspergillus subgen. Circumdati</taxon>
    </lineage>
</organism>
<evidence type="ECO:0000313" key="3">
    <source>
        <dbReference type="Proteomes" id="UP000188318"/>
    </source>
</evidence>
<name>A0A1R3R6V7_ASPC5</name>
<reference evidence="3" key="1">
    <citation type="journal article" date="2017" name="Genome Biol.">
        <title>Comparative genomics reveals high biological diversity and specific adaptations in the industrially and medically important fungal genus Aspergillus.</title>
        <authorList>
            <person name="de Vries R.P."/>
            <person name="Riley R."/>
            <person name="Wiebenga A."/>
            <person name="Aguilar-Osorio G."/>
            <person name="Amillis S."/>
            <person name="Uchima C.A."/>
            <person name="Anderluh G."/>
            <person name="Asadollahi M."/>
            <person name="Askin M."/>
            <person name="Barry K."/>
            <person name="Battaglia E."/>
            <person name="Bayram O."/>
            <person name="Benocci T."/>
            <person name="Braus-Stromeyer S.A."/>
            <person name="Caldana C."/>
            <person name="Canovas D."/>
            <person name="Cerqueira G.C."/>
            <person name="Chen F."/>
            <person name="Chen W."/>
            <person name="Choi C."/>
            <person name="Clum A."/>
            <person name="Dos Santos R.A."/>
            <person name="Damasio A.R."/>
            <person name="Diallinas G."/>
            <person name="Emri T."/>
            <person name="Fekete E."/>
            <person name="Flipphi M."/>
            <person name="Freyberg S."/>
            <person name="Gallo A."/>
            <person name="Gournas C."/>
            <person name="Habgood R."/>
            <person name="Hainaut M."/>
            <person name="Harispe M.L."/>
            <person name="Henrissat B."/>
            <person name="Hilden K.S."/>
            <person name="Hope R."/>
            <person name="Hossain A."/>
            <person name="Karabika E."/>
            <person name="Karaffa L."/>
            <person name="Karanyi Z."/>
            <person name="Krasevec N."/>
            <person name="Kuo A."/>
            <person name="Kusch H."/>
            <person name="LaButti K."/>
            <person name="Lagendijk E.L."/>
            <person name="Lapidus A."/>
            <person name="Levasseur A."/>
            <person name="Lindquist E."/>
            <person name="Lipzen A."/>
            <person name="Logrieco A.F."/>
            <person name="MacCabe A."/>
            <person name="Maekelae M.R."/>
            <person name="Malavazi I."/>
            <person name="Melin P."/>
            <person name="Meyer V."/>
            <person name="Mielnichuk N."/>
            <person name="Miskei M."/>
            <person name="Molnar A.P."/>
            <person name="Mule G."/>
            <person name="Ngan C.Y."/>
            <person name="Orejas M."/>
            <person name="Orosz E."/>
            <person name="Ouedraogo J.P."/>
            <person name="Overkamp K.M."/>
            <person name="Park H.-S."/>
            <person name="Perrone G."/>
            <person name="Piumi F."/>
            <person name="Punt P.J."/>
            <person name="Ram A.F."/>
            <person name="Ramon A."/>
            <person name="Rauscher S."/>
            <person name="Record E."/>
            <person name="Riano-Pachon D.M."/>
            <person name="Robert V."/>
            <person name="Roehrig J."/>
            <person name="Ruller R."/>
            <person name="Salamov A."/>
            <person name="Salih N.S."/>
            <person name="Samson R.A."/>
            <person name="Sandor E."/>
            <person name="Sanguinetti M."/>
            <person name="Schuetze T."/>
            <person name="Sepcic K."/>
            <person name="Shelest E."/>
            <person name="Sherlock G."/>
            <person name="Sophianopoulou V."/>
            <person name="Squina F.M."/>
            <person name="Sun H."/>
            <person name="Susca A."/>
            <person name="Todd R.B."/>
            <person name="Tsang A."/>
            <person name="Unkles S.E."/>
            <person name="van de Wiele N."/>
            <person name="van Rossen-Uffink D."/>
            <person name="Oliveira J.V."/>
            <person name="Vesth T.C."/>
            <person name="Visser J."/>
            <person name="Yu J.-H."/>
            <person name="Zhou M."/>
            <person name="Andersen M.R."/>
            <person name="Archer D.B."/>
            <person name="Baker S.E."/>
            <person name="Benoit I."/>
            <person name="Brakhage A.A."/>
            <person name="Braus G.H."/>
            <person name="Fischer R."/>
            <person name="Frisvad J.C."/>
            <person name="Goldman G.H."/>
            <person name="Houbraken J."/>
            <person name="Oakley B."/>
            <person name="Pocsi I."/>
            <person name="Scazzocchio C."/>
            <person name="Seiboth B."/>
            <person name="vanKuyk P.A."/>
            <person name="Wortman J."/>
            <person name="Dyer P.S."/>
            <person name="Grigoriev I.V."/>
        </authorList>
    </citation>
    <scope>NUCLEOTIDE SEQUENCE [LARGE SCALE GENOMIC DNA]</scope>
    <source>
        <strain evidence="3">ITEM 5010</strain>
    </source>
</reference>
<accession>A0A1R3R6V7</accession>
<dbReference type="OMA" id="QVMLFFA"/>
<gene>
    <name evidence="2" type="ORF">ASPCADRAFT_59882</name>
</gene>
<evidence type="ECO:0000256" key="1">
    <source>
        <dbReference type="SAM" id="MobiDB-lite"/>
    </source>
</evidence>
<proteinExistence type="predicted"/>
<keyword evidence="3" id="KW-1185">Reference proteome</keyword>
<dbReference type="EMBL" id="KV907563">
    <property type="protein sequence ID" value="OOF90222.1"/>
    <property type="molecule type" value="Genomic_DNA"/>
</dbReference>
<dbReference type="VEuPathDB" id="FungiDB:ASPCADRAFT_59882"/>
<dbReference type="OrthoDB" id="4160190at2759"/>